<dbReference type="OrthoDB" id="10362383at2759"/>
<reference evidence="1" key="1">
    <citation type="submission" date="2022-03" db="EMBL/GenBank/DDBJ databases">
        <authorList>
            <person name="Lindestad O."/>
        </authorList>
    </citation>
    <scope>NUCLEOTIDE SEQUENCE</scope>
</reference>
<proteinExistence type="predicted"/>
<dbReference type="Proteomes" id="UP000838756">
    <property type="component" value="Unassembled WGS sequence"/>
</dbReference>
<organism evidence="1 2">
    <name type="scientific">Pararge aegeria aegeria</name>
    <dbReference type="NCBI Taxonomy" id="348720"/>
    <lineage>
        <taxon>Eukaryota</taxon>
        <taxon>Metazoa</taxon>
        <taxon>Ecdysozoa</taxon>
        <taxon>Arthropoda</taxon>
        <taxon>Hexapoda</taxon>
        <taxon>Insecta</taxon>
        <taxon>Pterygota</taxon>
        <taxon>Neoptera</taxon>
        <taxon>Endopterygota</taxon>
        <taxon>Lepidoptera</taxon>
        <taxon>Glossata</taxon>
        <taxon>Ditrysia</taxon>
        <taxon>Papilionoidea</taxon>
        <taxon>Nymphalidae</taxon>
        <taxon>Satyrinae</taxon>
        <taxon>Satyrini</taxon>
        <taxon>Parargina</taxon>
        <taxon>Pararge</taxon>
    </lineage>
</organism>
<evidence type="ECO:0000313" key="1">
    <source>
        <dbReference type="EMBL" id="CAH2211144.1"/>
    </source>
</evidence>
<evidence type="ECO:0000313" key="2">
    <source>
        <dbReference type="Proteomes" id="UP000838756"/>
    </source>
</evidence>
<protein>
    <submittedName>
        <fullName evidence="1">Jg21620 protein</fullName>
    </submittedName>
</protein>
<sequence length="112" mass="11687">MLATNATLEFTLSLSFIVAPCEETDAIVVSDIIERLSPNTAPPTTVAVPISRPKAPFFAKLTAIGTINTTTPIDVPIAVDIKAEAKNTPGSSNLAGRNLRIKSATVSALPID</sequence>
<gene>
    <name evidence="1" type="primary">jg21620</name>
    <name evidence="1" type="ORF">PAEG_LOCUS2981</name>
</gene>
<comment type="caution">
    <text evidence="1">The sequence shown here is derived from an EMBL/GenBank/DDBJ whole genome shotgun (WGS) entry which is preliminary data.</text>
</comment>
<dbReference type="AlphaFoldDB" id="A0A8S4QKC3"/>
<accession>A0A8S4QKC3</accession>
<name>A0A8S4QKC3_9NEOP</name>
<keyword evidence="2" id="KW-1185">Reference proteome</keyword>
<dbReference type="EMBL" id="CAKXAJ010009340">
    <property type="protein sequence ID" value="CAH2211144.1"/>
    <property type="molecule type" value="Genomic_DNA"/>
</dbReference>